<dbReference type="Gene3D" id="2.130.10.10">
    <property type="entry name" value="YVTN repeat-like/Quinoprotein amine dehydrogenase"/>
    <property type="match status" value="2"/>
</dbReference>
<keyword evidence="3" id="KW-1185">Reference proteome</keyword>
<dbReference type="InterPro" id="IPR018391">
    <property type="entry name" value="PQQ_b-propeller_rpt"/>
</dbReference>
<sequence length="486" mass="51546">MSNAVPAMTFERAVDLGGETWSTPAIVQRQDGAIVVAADRSGAVHGFTGPDLTPLWRIETGAEITASPLIFDDPVDGPVIVIGDHAGVVRFIDPRDGAVLRSVDVGSSVRATAAAADIDGDGQAEIVLGIYGPGIIALRRDGTEVWRQRLPGHLFAGRMKQGVVSSALVCDVDRDGELEIVIGVRSSRLFCLEARTGRVKWFVCLGYDPDSSPSFSLRDDGTPLVLFGGGEHTGGLGDNAVIALDGRDGRRVWTTDVGGGVDSSPMLLDRPGRSPLLFACSLAYPSVLALDGWSGALIWRHDFGPTPSCVHGADHHCRPADGRLYFTEDAICRSYTTPLLADLDGDGRVEVVAGSNNGTIVVLDAETGAVRQTEATAAMARGSAVLGDIDHSGQSAVVAPSGRTLRLYRTRHSGPGTPMFKSRADHLGAVTAPPAVDNARPRRPGPLVPLAMAWRFGVVDAARHVALKVDEKILRRLGLRLFRYGY</sequence>
<dbReference type="PANTHER" id="PTHR34512:SF30">
    <property type="entry name" value="OUTER MEMBRANE PROTEIN ASSEMBLY FACTOR BAMB"/>
    <property type="match status" value="1"/>
</dbReference>
<dbReference type="EMBL" id="CP067977">
    <property type="protein sequence ID" value="QQQ18227.1"/>
    <property type="molecule type" value="Genomic_DNA"/>
</dbReference>
<reference evidence="2 3" key="1">
    <citation type="submission" date="2021-01" db="EMBL/GenBank/DDBJ databases">
        <title>Brevundimonas vitis sp. nov., an bacterium isolated from grape (Vitis vinifera).</title>
        <authorList>
            <person name="Jiang L."/>
            <person name="Lee J."/>
        </authorList>
    </citation>
    <scope>NUCLEOTIDE SEQUENCE [LARGE SCALE GENOMIC DNA]</scope>
    <source>
        <strain evidence="2 3">GRTSA-9</strain>
    </source>
</reference>
<evidence type="ECO:0000313" key="3">
    <source>
        <dbReference type="Proteomes" id="UP000595448"/>
    </source>
</evidence>
<protein>
    <submittedName>
        <fullName evidence="2">PQQ-binding-like beta-propeller repeat protein</fullName>
    </submittedName>
</protein>
<evidence type="ECO:0000313" key="2">
    <source>
        <dbReference type="EMBL" id="QQQ18227.1"/>
    </source>
</evidence>
<dbReference type="RefSeq" id="WP_201102599.1">
    <property type="nucleotide sequence ID" value="NZ_CP067977.1"/>
</dbReference>
<dbReference type="Proteomes" id="UP000595448">
    <property type="component" value="Chromosome"/>
</dbReference>
<evidence type="ECO:0000259" key="1">
    <source>
        <dbReference type="Pfam" id="PF13360"/>
    </source>
</evidence>
<dbReference type="InterPro" id="IPR002372">
    <property type="entry name" value="PQQ_rpt_dom"/>
</dbReference>
<name>A0ABX7BLU5_9CAUL</name>
<dbReference type="SUPFAM" id="SSF50998">
    <property type="entry name" value="Quinoprotein alcohol dehydrogenase-like"/>
    <property type="match status" value="1"/>
</dbReference>
<dbReference type="InterPro" id="IPR015943">
    <property type="entry name" value="WD40/YVTN_repeat-like_dom_sf"/>
</dbReference>
<dbReference type="SMART" id="SM00564">
    <property type="entry name" value="PQQ"/>
    <property type="match status" value="3"/>
</dbReference>
<organism evidence="2 3">
    <name type="scientific">Brevundimonas vitisensis</name>
    <dbReference type="NCBI Taxonomy" id="2800818"/>
    <lineage>
        <taxon>Bacteria</taxon>
        <taxon>Pseudomonadati</taxon>
        <taxon>Pseudomonadota</taxon>
        <taxon>Alphaproteobacteria</taxon>
        <taxon>Caulobacterales</taxon>
        <taxon>Caulobacteraceae</taxon>
        <taxon>Brevundimonas</taxon>
    </lineage>
</organism>
<feature type="domain" description="Pyrrolo-quinoline quinone repeat" evidence="1">
    <location>
        <begin position="137"/>
        <end position="257"/>
    </location>
</feature>
<gene>
    <name evidence="2" type="ORF">JIP62_13095</name>
</gene>
<dbReference type="PANTHER" id="PTHR34512">
    <property type="entry name" value="CELL SURFACE PROTEIN"/>
    <property type="match status" value="1"/>
</dbReference>
<proteinExistence type="predicted"/>
<dbReference type="InterPro" id="IPR011047">
    <property type="entry name" value="Quinoprotein_ADH-like_sf"/>
</dbReference>
<accession>A0ABX7BLU5</accession>
<dbReference type="Pfam" id="PF13360">
    <property type="entry name" value="PQQ_2"/>
    <property type="match status" value="1"/>
</dbReference>